<dbReference type="OrthoDB" id="9795199at2"/>
<dbReference type="InterPro" id="IPR000182">
    <property type="entry name" value="GNAT_dom"/>
</dbReference>
<reference evidence="3" key="1">
    <citation type="submission" date="2018-05" db="EMBL/GenBank/DDBJ databases">
        <title>Pseudarcicella sp. HME7025 Genome sequencing and assembly.</title>
        <authorList>
            <person name="Kim H."/>
            <person name="Kang H."/>
            <person name="Joh K."/>
        </authorList>
    </citation>
    <scope>NUCLEOTIDE SEQUENCE [LARGE SCALE GENOMIC DNA]</scope>
    <source>
        <strain evidence="3">HME7025</strain>
    </source>
</reference>
<dbReference type="PANTHER" id="PTHR43610:SF1">
    <property type="entry name" value="N-ACETYLTRANSFERASE DOMAIN-CONTAINING PROTEIN"/>
    <property type="match status" value="1"/>
</dbReference>
<dbReference type="EMBL" id="CP029346">
    <property type="protein sequence ID" value="AWL08822.1"/>
    <property type="molecule type" value="Genomic_DNA"/>
</dbReference>
<dbReference type="AlphaFoldDB" id="A0A2S2DU54"/>
<name>A0A2S2DU54_9BACT</name>
<accession>A0A2S2DU54</accession>
<dbReference type="InterPro" id="IPR016181">
    <property type="entry name" value="Acyl_CoA_acyltransferase"/>
</dbReference>
<dbReference type="KEGG" id="psez:HME7025_00953"/>
<evidence type="ECO:0000259" key="1">
    <source>
        <dbReference type="PROSITE" id="PS51186"/>
    </source>
</evidence>
<dbReference type="Pfam" id="PF13302">
    <property type="entry name" value="Acetyltransf_3"/>
    <property type="match status" value="1"/>
</dbReference>
<dbReference type="PANTHER" id="PTHR43610">
    <property type="entry name" value="BLL6696 PROTEIN"/>
    <property type="match status" value="1"/>
</dbReference>
<evidence type="ECO:0000313" key="3">
    <source>
        <dbReference type="Proteomes" id="UP000245468"/>
    </source>
</evidence>
<dbReference type="Proteomes" id="UP000245468">
    <property type="component" value="Chromosome"/>
</dbReference>
<sequence length="179" mass="20721">MSPINWQPDFLENETVRLTPLGPNDFEILYAVASDPLIWEQHPSSDRYRREVFQLFFDGAVASQTAFLILDPQSNQVIGSTRFYDFKPENSSISIGFTFLSRAYWGGKTNAICKKLLLDYAFQYVDQVYFHIGANNMRSQQAIQKLGAKKVAEVDFDHYGNKVLHFEYVIKKQSWFKSL</sequence>
<dbReference type="RefSeq" id="WP_109322546.1">
    <property type="nucleotide sequence ID" value="NZ_CP029346.1"/>
</dbReference>
<protein>
    <recommendedName>
        <fullName evidence="1">N-acetyltransferase domain-containing protein</fullName>
    </recommendedName>
</protein>
<feature type="domain" description="N-acetyltransferase" evidence="1">
    <location>
        <begin position="16"/>
        <end position="173"/>
    </location>
</feature>
<dbReference type="GO" id="GO:0016747">
    <property type="term" value="F:acyltransferase activity, transferring groups other than amino-acyl groups"/>
    <property type="evidence" value="ECO:0007669"/>
    <property type="project" value="InterPro"/>
</dbReference>
<evidence type="ECO:0000313" key="2">
    <source>
        <dbReference type="EMBL" id="AWL08822.1"/>
    </source>
</evidence>
<organism evidence="2 3">
    <name type="scientific">Aquirufa nivalisilvae</name>
    <dbReference type="NCBI Taxonomy" id="2516557"/>
    <lineage>
        <taxon>Bacteria</taxon>
        <taxon>Pseudomonadati</taxon>
        <taxon>Bacteroidota</taxon>
        <taxon>Cytophagia</taxon>
        <taxon>Cytophagales</taxon>
        <taxon>Flectobacillaceae</taxon>
        <taxon>Aquirufa</taxon>
    </lineage>
</organism>
<dbReference type="Gene3D" id="3.40.630.30">
    <property type="match status" value="1"/>
</dbReference>
<keyword evidence="3" id="KW-1185">Reference proteome</keyword>
<gene>
    <name evidence="2" type="ORF">HME7025_00953</name>
</gene>
<dbReference type="PROSITE" id="PS51186">
    <property type="entry name" value="GNAT"/>
    <property type="match status" value="1"/>
</dbReference>
<proteinExistence type="predicted"/>
<dbReference type="SUPFAM" id="SSF55729">
    <property type="entry name" value="Acyl-CoA N-acyltransferases (Nat)"/>
    <property type="match status" value="1"/>
</dbReference>